<protein>
    <submittedName>
        <fullName evidence="2">Uncharacterized protein</fullName>
    </submittedName>
</protein>
<reference evidence="2 3" key="1">
    <citation type="submission" date="2018-06" db="EMBL/GenBank/DDBJ databases">
        <title>Comparative genomics reveals the genomic features of Rhizophagus irregularis, R. cerebriforme, R. diaphanum and Gigaspora rosea, and their symbiotic lifestyle signature.</title>
        <authorList>
            <person name="Morin E."/>
            <person name="San Clemente H."/>
            <person name="Chen E.C.H."/>
            <person name="De La Providencia I."/>
            <person name="Hainaut M."/>
            <person name="Kuo A."/>
            <person name="Kohler A."/>
            <person name="Murat C."/>
            <person name="Tang N."/>
            <person name="Roy S."/>
            <person name="Loubradou J."/>
            <person name="Henrissat B."/>
            <person name="Grigoriev I.V."/>
            <person name="Corradi N."/>
            <person name="Roux C."/>
            <person name="Martin F.M."/>
        </authorList>
    </citation>
    <scope>NUCLEOTIDE SEQUENCE [LARGE SCALE GENOMIC DNA]</scope>
    <source>
        <strain evidence="2 3">DAOM 194757</strain>
    </source>
</reference>
<evidence type="ECO:0000256" key="1">
    <source>
        <dbReference type="SAM" id="SignalP"/>
    </source>
</evidence>
<dbReference type="EMBL" id="QKWP01000008">
    <property type="protein sequence ID" value="RIB30642.1"/>
    <property type="molecule type" value="Genomic_DNA"/>
</dbReference>
<keyword evidence="1" id="KW-0732">Signal</keyword>
<keyword evidence="3" id="KW-1185">Reference proteome</keyword>
<name>A0A397W985_9GLOM</name>
<dbReference type="AlphaFoldDB" id="A0A397W985"/>
<sequence>MYFILGVVWIMIIGLDISLHQPTHVKPKNFEFIKANAQERLPLDDNTFYFIFQRLLFIGYTNEKCYVKGSFPIDGGPATQYLCVLLIHSDEEFDESVKTMEKELFENNSYNYWVRTYGRKVNDNN</sequence>
<feature type="chain" id="PRO_5017202179" evidence="1">
    <location>
        <begin position="21"/>
        <end position="125"/>
    </location>
</feature>
<comment type="caution">
    <text evidence="2">The sequence shown here is derived from an EMBL/GenBank/DDBJ whole genome shotgun (WGS) entry which is preliminary data.</text>
</comment>
<dbReference type="Proteomes" id="UP000266673">
    <property type="component" value="Unassembled WGS sequence"/>
</dbReference>
<evidence type="ECO:0000313" key="3">
    <source>
        <dbReference type="Proteomes" id="UP000266673"/>
    </source>
</evidence>
<gene>
    <name evidence="2" type="ORF">C2G38_2152125</name>
</gene>
<accession>A0A397W985</accession>
<dbReference type="OrthoDB" id="2013972at2759"/>
<feature type="signal peptide" evidence="1">
    <location>
        <begin position="1"/>
        <end position="20"/>
    </location>
</feature>
<evidence type="ECO:0000313" key="2">
    <source>
        <dbReference type="EMBL" id="RIB30642.1"/>
    </source>
</evidence>
<proteinExistence type="predicted"/>
<organism evidence="2 3">
    <name type="scientific">Gigaspora rosea</name>
    <dbReference type="NCBI Taxonomy" id="44941"/>
    <lineage>
        <taxon>Eukaryota</taxon>
        <taxon>Fungi</taxon>
        <taxon>Fungi incertae sedis</taxon>
        <taxon>Mucoromycota</taxon>
        <taxon>Glomeromycotina</taxon>
        <taxon>Glomeromycetes</taxon>
        <taxon>Diversisporales</taxon>
        <taxon>Gigasporaceae</taxon>
        <taxon>Gigaspora</taxon>
    </lineage>
</organism>